<keyword evidence="7" id="KW-1185">Reference proteome</keyword>
<gene>
    <name evidence="6" type="ORF">C1H69_21340</name>
</gene>
<dbReference type="AlphaFoldDB" id="A0A2N7TWH3"/>
<name>A0A2N7TWH3_9GAMM</name>
<evidence type="ECO:0000256" key="4">
    <source>
        <dbReference type="ARBA" id="ARBA00051334"/>
    </source>
</evidence>
<comment type="catalytic activity">
    <reaction evidence="4">
        <text>L-methionine sulfone + acetyl-CoA = N-acetyl-L-methionine sulfone + CoA + H(+)</text>
        <dbReference type="Rhea" id="RHEA:47656"/>
        <dbReference type="ChEBI" id="CHEBI:15378"/>
        <dbReference type="ChEBI" id="CHEBI:57287"/>
        <dbReference type="ChEBI" id="CHEBI:57288"/>
        <dbReference type="ChEBI" id="CHEBI:87824"/>
        <dbReference type="ChEBI" id="CHEBI:87825"/>
    </reaction>
</comment>
<keyword evidence="1 6" id="KW-0808">Transferase</keyword>
<sequence length="173" mass="19703">MRFAHCTYDTTAREILDIFNDAILNTTALYDYQPRSLETMAPWFKVKETGSYPVIGAFDEVGHLLGFASYGAFRNWPAYKYTVEHSVYIHKEHRGKGIGLALMQKLIKEAKKQQYHIMVGGIDASNQASISLHERLGFFHAGTIKHAGFKFSRWLDLAFYQLVLETPPEPIDG</sequence>
<dbReference type="FunFam" id="3.40.630.30:FF:000026">
    <property type="entry name" value="Phosphinothricin acetyltransferase"/>
    <property type="match status" value="1"/>
</dbReference>
<dbReference type="InterPro" id="IPR000182">
    <property type="entry name" value="GNAT_dom"/>
</dbReference>
<evidence type="ECO:0000256" key="1">
    <source>
        <dbReference type="ARBA" id="ARBA00022679"/>
    </source>
</evidence>
<dbReference type="RefSeq" id="WP_102655398.1">
    <property type="nucleotide sequence ID" value="NZ_PNRF01000044.1"/>
</dbReference>
<evidence type="ECO:0000313" key="7">
    <source>
        <dbReference type="Proteomes" id="UP000235803"/>
    </source>
</evidence>
<evidence type="ECO:0000259" key="5">
    <source>
        <dbReference type="PROSITE" id="PS51186"/>
    </source>
</evidence>
<dbReference type="Proteomes" id="UP000235803">
    <property type="component" value="Unassembled WGS sequence"/>
</dbReference>
<proteinExistence type="predicted"/>
<comment type="caution">
    <text evidence="6">The sequence shown here is derived from an EMBL/GenBank/DDBJ whole genome shotgun (WGS) entry which is preliminary data.</text>
</comment>
<dbReference type="Gene3D" id="3.40.630.30">
    <property type="match status" value="1"/>
</dbReference>
<evidence type="ECO:0000256" key="2">
    <source>
        <dbReference type="ARBA" id="ARBA00023315"/>
    </source>
</evidence>
<dbReference type="Pfam" id="PF00583">
    <property type="entry name" value="Acetyltransf_1"/>
    <property type="match status" value="1"/>
</dbReference>
<dbReference type="SUPFAM" id="SSF55729">
    <property type="entry name" value="Acyl-CoA N-acyltransferases (Nat)"/>
    <property type="match status" value="1"/>
</dbReference>
<keyword evidence="2" id="KW-0012">Acyltransferase</keyword>
<organism evidence="6 7">
    <name type="scientific">Billgrantia endophytica</name>
    <dbReference type="NCBI Taxonomy" id="2033802"/>
    <lineage>
        <taxon>Bacteria</taxon>
        <taxon>Pseudomonadati</taxon>
        <taxon>Pseudomonadota</taxon>
        <taxon>Gammaproteobacteria</taxon>
        <taxon>Oceanospirillales</taxon>
        <taxon>Halomonadaceae</taxon>
        <taxon>Billgrantia</taxon>
    </lineage>
</organism>
<dbReference type="GO" id="GO:0016747">
    <property type="term" value="F:acyltransferase activity, transferring groups other than amino-acyl groups"/>
    <property type="evidence" value="ECO:0007669"/>
    <property type="project" value="InterPro"/>
</dbReference>
<dbReference type="InterPro" id="IPR016181">
    <property type="entry name" value="Acyl_CoA_acyltransferase"/>
</dbReference>
<reference evidence="6 7" key="1">
    <citation type="submission" date="2018-01" db="EMBL/GenBank/DDBJ databases">
        <title>Halomonas endophytica sp. nov., isolated from storage liquid in the stems of Populus euphratica.</title>
        <authorList>
            <person name="Chen C."/>
        </authorList>
    </citation>
    <scope>NUCLEOTIDE SEQUENCE [LARGE SCALE GENOMIC DNA]</scope>
    <source>
        <strain evidence="6 7">MC28</strain>
    </source>
</reference>
<dbReference type="EMBL" id="PNRF01000044">
    <property type="protein sequence ID" value="PMR72534.1"/>
    <property type="molecule type" value="Genomic_DNA"/>
</dbReference>
<accession>A0A2N7TWH3</accession>
<comment type="catalytic activity">
    <reaction evidence="3">
        <text>L-methionine sulfoximine + acetyl-CoA = N-acetyl-L-methionine sulfoximine + CoA + H(+)</text>
        <dbReference type="Rhea" id="RHEA:47660"/>
        <dbReference type="ChEBI" id="CHEBI:15378"/>
        <dbReference type="ChEBI" id="CHEBI:57287"/>
        <dbReference type="ChEBI" id="CHEBI:57288"/>
        <dbReference type="ChEBI" id="CHEBI:87826"/>
        <dbReference type="ChEBI" id="CHEBI:87827"/>
    </reaction>
</comment>
<dbReference type="OrthoDB" id="5459937at2"/>
<dbReference type="PANTHER" id="PTHR43072">
    <property type="entry name" value="N-ACETYLTRANSFERASE"/>
    <property type="match status" value="1"/>
</dbReference>
<evidence type="ECO:0000256" key="3">
    <source>
        <dbReference type="ARBA" id="ARBA00050603"/>
    </source>
</evidence>
<dbReference type="PROSITE" id="PS51186">
    <property type="entry name" value="GNAT"/>
    <property type="match status" value="1"/>
</dbReference>
<feature type="domain" description="N-acetyltransferase" evidence="5">
    <location>
        <begin position="16"/>
        <end position="160"/>
    </location>
</feature>
<protein>
    <submittedName>
        <fullName evidence="6">GNAT family N-acetyltransferase</fullName>
    </submittedName>
</protein>
<dbReference type="PANTHER" id="PTHR43072:SF23">
    <property type="entry name" value="UPF0039 PROTEIN C11D3.02C"/>
    <property type="match status" value="1"/>
</dbReference>
<evidence type="ECO:0000313" key="6">
    <source>
        <dbReference type="EMBL" id="PMR72534.1"/>
    </source>
</evidence>
<dbReference type="CDD" id="cd04301">
    <property type="entry name" value="NAT_SF"/>
    <property type="match status" value="1"/>
</dbReference>